<evidence type="ECO:0000313" key="3">
    <source>
        <dbReference type="EMBL" id="KAF9483599.1"/>
    </source>
</evidence>
<evidence type="ECO:0000313" key="4">
    <source>
        <dbReference type="Proteomes" id="UP000807469"/>
    </source>
</evidence>
<feature type="compositionally biased region" description="Pro residues" evidence="1">
    <location>
        <begin position="760"/>
        <end position="772"/>
    </location>
</feature>
<dbReference type="PANTHER" id="PTHR12357:SF3">
    <property type="entry name" value="YTH DOMAIN-CONTAINING PROTEIN 1"/>
    <property type="match status" value="1"/>
</dbReference>
<dbReference type="PROSITE" id="PS50882">
    <property type="entry name" value="YTH"/>
    <property type="match status" value="2"/>
</dbReference>
<feature type="domain" description="YTH" evidence="2">
    <location>
        <begin position="803"/>
        <end position="945"/>
    </location>
</feature>
<feature type="compositionally biased region" description="Low complexity" evidence="1">
    <location>
        <begin position="116"/>
        <end position="130"/>
    </location>
</feature>
<dbReference type="Gene3D" id="3.10.590.10">
    <property type="entry name" value="ph1033 like domains"/>
    <property type="match status" value="2"/>
</dbReference>
<feature type="compositionally biased region" description="Basic and acidic residues" evidence="1">
    <location>
        <begin position="72"/>
        <end position="83"/>
    </location>
</feature>
<organism evidence="3 4">
    <name type="scientific">Pholiota conissans</name>
    <dbReference type="NCBI Taxonomy" id="109636"/>
    <lineage>
        <taxon>Eukaryota</taxon>
        <taxon>Fungi</taxon>
        <taxon>Dikarya</taxon>
        <taxon>Basidiomycota</taxon>
        <taxon>Agaricomycotina</taxon>
        <taxon>Agaricomycetes</taxon>
        <taxon>Agaricomycetidae</taxon>
        <taxon>Agaricales</taxon>
        <taxon>Agaricineae</taxon>
        <taxon>Strophariaceae</taxon>
        <taxon>Pholiota</taxon>
    </lineage>
</organism>
<dbReference type="InterPro" id="IPR045168">
    <property type="entry name" value="YTH_prot"/>
</dbReference>
<reference evidence="3" key="1">
    <citation type="submission" date="2020-11" db="EMBL/GenBank/DDBJ databases">
        <authorList>
            <consortium name="DOE Joint Genome Institute"/>
            <person name="Ahrendt S."/>
            <person name="Riley R."/>
            <person name="Andreopoulos W."/>
            <person name="Labutti K."/>
            <person name="Pangilinan J."/>
            <person name="Ruiz-Duenas F.J."/>
            <person name="Barrasa J.M."/>
            <person name="Sanchez-Garcia M."/>
            <person name="Camarero S."/>
            <person name="Miyauchi S."/>
            <person name="Serrano A."/>
            <person name="Linde D."/>
            <person name="Babiker R."/>
            <person name="Drula E."/>
            <person name="Ayuso-Fernandez I."/>
            <person name="Pacheco R."/>
            <person name="Padilla G."/>
            <person name="Ferreira P."/>
            <person name="Barriuso J."/>
            <person name="Kellner H."/>
            <person name="Castanera R."/>
            <person name="Alfaro M."/>
            <person name="Ramirez L."/>
            <person name="Pisabarro A.G."/>
            <person name="Kuo A."/>
            <person name="Tritt A."/>
            <person name="Lipzen A."/>
            <person name="He G."/>
            <person name="Yan M."/>
            <person name="Ng V."/>
            <person name="Cullen D."/>
            <person name="Martin F."/>
            <person name="Rosso M.-N."/>
            <person name="Henrissat B."/>
            <person name="Hibbett D."/>
            <person name="Martinez A.T."/>
            <person name="Grigoriev I.V."/>
        </authorList>
    </citation>
    <scope>NUCLEOTIDE SEQUENCE</scope>
    <source>
        <strain evidence="3">CIRM-BRFM 674</strain>
    </source>
</reference>
<feature type="compositionally biased region" description="Pro residues" evidence="1">
    <location>
        <begin position="151"/>
        <end position="160"/>
    </location>
</feature>
<feature type="region of interest" description="Disordered" evidence="1">
    <location>
        <begin position="235"/>
        <end position="254"/>
    </location>
</feature>
<feature type="domain" description="YTH" evidence="2">
    <location>
        <begin position="648"/>
        <end position="791"/>
    </location>
</feature>
<feature type="compositionally biased region" description="Low complexity" evidence="1">
    <location>
        <begin position="733"/>
        <end position="748"/>
    </location>
</feature>
<feature type="compositionally biased region" description="Polar residues" evidence="1">
    <location>
        <begin position="235"/>
        <end position="250"/>
    </location>
</feature>
<dbReference type="GO" id="GO:0003729">
    <property type="term" value="F:mRNA binding"/>
    <property type="evidence" value="ECO:0007669"/>
    <property type="project" value="TreeGrafter"/>
</dbReference>
<proteinExistence type="predicted"/>
<dbReference type="InterPro" id="IPR057720">
    <property type="entry name" value="RRM_YTH1"/>
</dbReference>
<dbReference type="GO" id="GO:1990247">
    <property type="term" value="F:N6-methyladenosine-containing RNA reader activity"/>
    <property type="evidence" value="ECO:0007669"/>
    <property type="project" value="TreeGrafter"/>
</dbReference>
<dbReference type="InterPro" id="IPR035979">
    <property type="entry name" value="RBD_domain_sf"/>
</dbReference>
<dbReference type="CDD" id="cd21134">
    <property type="entry name" value="YTH"/>
    <property type="match status" value="1"/>
</dbReference>
<feature type="region of interest" description="Disordered" evidence="1">
    <location>
        <begin position="53"/>
        <end position="182"/>
    </location>
</feature>
<dbReference type="Pfam" id="PF04146">
    <property type="entry name" value="YTH"/>
    <property type="match status" value="1"/>
</dbReference>
<dbReference type="CDD" id="cd00590">
    <property type="entry name" value="RRM_SF"/>
    <property type="match status" value="1"/>
</dbReference>
<feature type="region of interest" description="Disordered" evidence="1">
    <location>
        <begin position="573"/>
        <end position="636"/>
    </location>
</feature>
<dbReference type="GO" id="GO:0000381">
    <property type="term" value="P:regulation of alternative mRNA splicing, via spliceosome"/>
    <property type="evidence" value="ECO:0007669"/>
    <property type="project" value="TreeGrafter"/>
</dbReference>
<dbReference type="GO" id="GO:0005654">
    <property type="term" value="C:nucleoplasm"/>
    <property type="evidence" value="ECO:0007669"/>
    <property type="project" value="TreeGrafter"/>
</dbReference>
<feature type="region of interest" description="Disordered" evidence="1">
    <location>
        <begin position="722"/>
        <end position="819"/>
    </location>
</feature>
<dbReference type="SUPFAM" id="SSF54928">
    <property type="entry name" value="RNA-binding domain, RBD"/>
    <property type="match status" value="1"/>
</dbReference>
<dbReference type="InterPro" id="IPR007275">
    <property type="entry name" value="YTH_domain"/>
</dbReference>
<dbReference type="AlphaFoldDB" id="A0A9P5ZBR4"/>
<feature type="compositionally biased region" description="Low complexity" evidence="1">
    <location>
        <begin position="626"/>
        <end position="636"/>
    </location>
</feature>
<dbReference type="PANTHER" id="PTHR12357">
    <property type="entry name" value="YTH YT521-B HOMOLOGY DOMAIN-CONTAINING"/>
    <property type="match status" value="1"/>
</dbReference>
<keyword evidence="4" id="KW-1185">Reference proteome</keyword>
<feature type="region of interest" description="Disordered" evidence="1">
    <location>
        <begin position="333"/>
        <end position="457"/>
    </location>
</feature>
<dbReference type="GO" id="GO:0000398">
    <property type="term" value="P:mRNA splicing, via spliceosome"/>
    <property type="evidence" value="ECO:0007669"/>
    <property type="project" value="TreeGrafter"/>
</dbReference>
<gene>
    <name evidence="3" type="ORF">BDN70DRAFT_929117</name>
</gene>
<dbReference type="Pfam" id="PF25701">
    <property type="entry name" value="RRM_YTH1"/>
    <property type="match status" value="1"/>
</dbReference>
<comment type="caution">
    <text evidence="3">The sequence shown here is derived from an EMBL/GenBank/DDBJ whole genome shotgun (WGS) entry which is preliminary data.</text>
</comment>
<dbReference type="Gene3D" id="3.30.70.330">
    <property type="match status" value="1"/>
</dbReference>
<accession>A0A9P5ZBR4</accession>
<name>A0A9P5ZBR4_9AGAR</name>
<protein>
    <recommendedName>
        <fullName evidence="2">YTH domain-containing protein</fullName>
    </recommendedName>
</protein>
<dbReference type="EMBL" id="MU155152">
    <property type="protein sequence ID" value="KAF9483599.1"/>
    <property type="molecule type" value="Genomic_DNA"/>
</dbReference>
<dbReference type="Proteomes" id="UP000807469">
    <property type="component" value="Unassembled WGS sequence"/>
</dbReference>
<dbReference type="InterPro" id="IPR012677">
    <property type="entry name" value="Nucleotide-bd_a/b_plait_sf"/>
</dbReference>
<evidence type="ECO:0000256" key="1">
    <source>
        <dbReference type="SAM" id="MobiDB-lite"/>
    </source>
</evidence>
<feature type="region of interest" description="Disordered" evidence="1">
    <location>
        <begin position="926"/>
        <end position="950"/>
    </location>
</feature>
<feature type="region of interest" description="Disordered" evidence="1">
    <location>
        <begin position="1"/>
        <end position="36"/>
    </location>
</feature>
<feature type="compositionally biased region" description="Polar residues" evidence="1">
    <location>
        <begin position="381"/>
        <end position="408"/>
    </location>
</feature>
<feature type="compositionally biased region" description="Polar residues" evidence="1">
    <location>
        <begin position="582"/>
        <end position="615"/>
    </location>
</feature>
<sequence>MGETLADPILRLQTPTPIARGRHTDEPLSEYPNFEFPSIRLPDFSEAYDNIISPAPTARTGSSDNSGGGTHRRSDSMDADARKGMSAPDNTRPAPHQRRSRSTAAGHSTRRHAQQPPAGSGYPTPSSSTSDNAQNRPPTDFQPSSVSYPSPTTPYPPPPGFAGQQYTMPPRPPGSVNMSHTPAPYPFSHNFHHPDPGSISQNIHANYQPMHALPPVYPYQGQPSEGTVFSGTHNPTLYPSHQSHASSAPTTPHLASPISPPFVASSPFHSMQYPSTISMPGFRYSTPAYPSPSMYPSQYPSPGFSQHYTPNAEAEPQVAWYYFSHLASPQQYDRGPPYHQGHYTIGYPHSGHIGTDTTPFGSPGHPPPPPSHSSPGVAGPQSTHLNLTFSQYPEDQLSMDSPTQSGNGSPHRLGQNVDGMSGAAAGSVSGGSAMRQAAATDKAPQRRSYHPNPPAHRSEWVMWAGNVPSGATHDELWRFFTAPPDDQLQGDGGTNNGVLSIFLISRSSCAFVNYTSEEYLQQAIKRFDGQSLRPSDPRCPRLVCRVRGKGDDLKAGVGVQRGMGMHMRWLKEQKEKEKEMSNDSAEVSTSDGQLSSPGSISDSLTRAMSAVSLSSGDDDGKRLKPTHSNSSGSYASTTSSFFAKHFPKRYFILKSLTQEDLDLSVERGIWATQKHNEEVLDKAFRTSQEVYLIFGVNKSREFYGYARMSSSVIRDVPQDIQWAARPPPHPRSLHSSSPSATPTFFSPSDGRLVDNSPMPIGGPPSTSNPPGPSNLRHSAPPLLGQQYHKPTFESPKGKQQSLDTWYHARDGPGSPEGFHLDESAPARAMRVNQGLPDAPLHHEGAGPSRGSVALHAVAEEEFDAQGAGYEADQAGRAVIQPSEDVQRGELTWGDSFAVEWINTTRLSFAQTRHLRNPWNRGKEIKVSRDGTELEPSVGEQLLSEWPTSAT</sequence>
<evidence type="ECO:0000259" key="2">
    <source>
        <dbReference type="PROSITE" id="PS50882"/>
    </source>
</evidence>
<feature type="compositionally biased region" description="Low complexity" evidence="1">
    <location>
        <begin position="421"/>
        <end position="433"/>
    </location>
</feature>
<dbReference type="OrthoDB" id="6103986at2759"/>